<dbReference type="Proteomes" id="UP000638648">
    <property type="component" value="Unassembled WGS sequence"/>
</dbReference>
<dbReference type="RefSeq" id="WP_192752121.1">
    <property type="nucleotide sequence ID" value="NZ_BAABJL010000134.1"/>
</dbReference>
<dbReference type="PROSITE" id="PS51257">
    <property type="entry name" value="PROKAR_LIPOPROTEIN"/>
    <property type="match status" value="1"/>
</dbReference>
<evidence type="ECO:0008006" key="3">
    <source>
        <dbReference type="Google" id="ProtNLM"/>
    </source>
</evidence>
<dbReference type="AlphaFoldDB" id="A0A927N3M4"/>
<evidence type="ECO:0000313" key="1">
    <source>
        <dbReference type="EMBL" id="MBE1608337.1"/>
    </source>
</evidence>
<accession>A0A927N3M4</accession>
<name>A0A927N3M4_9ACTN</name>
<keyword evidence="2" id="KW-1185">Reference proteome</keyword>
<protein>
    <recommendedName>
        <fullName evidence="3">Lipoprotein</fullName>
    </recommendedName>
</protein>
<dbReference type="EMBL" id="JADBEM010000001">
    <property type="protein sequence ID" value="MBE1608337.1"/>
    <property type="molecule type" value="Genomic_DNA"/>
</dbReference>
<proteinExistence type="predicted"/>
<gene>
    <name evidence="1" type="ORF">HEB94_005185</name>
</gene>
<comment type="caution">
    <text evidence="1">The sequence shown here is derived from an EMBL/GenBank/DDBJ whole genome shotgun (WGS) entry which is preliminary data.</text>
</comment>
<organism evidence="1 2">
    <name type="scientific">Actinopolymorpha pittospori</name>
    <dbReference type="NCBI Taxonomy" id="648752"/>
    <lineage>
        <taxon>Bacteria</taxon>
        <taxon>Bacillati</taxon>
        <taxon>Actinomycetota</taxon>
        <taxon>Actinomycetes</taxon>
        <taxon>Propionibacteriales</taxon>
        <taxon>Actinopolymorphaceae</taxon>
        <taxon>Actinopolymorpha</taxon>
    </lineage>
</organism>
<evidence type="ECO:0000313" key="2">
    <source>
        <dbReference type="Proteomes" id="UP000638648"/>
    </source>
</evidence>
<reference evidence="1" key="1">
    <citation type="submission" date="2020-10" db="EMBL/GenBank/DDBJ databases">
        <title>Sequencing the genomes of 1000 actinobacteria strains.</title>
        <authorList>
            <person name="Klenk H.-P."/>
        </authorList>
    </citation>
    <scope>NUCLEOTIDE SEQUENCE</scope>
    <source>
        <strain evidence="1">DSM 45354</strain>
    </source>
</reference>
<sequence length="93" mass="10484">MKRAMLVGVAALVLLAACGPDSGTVTERKYVRGYTTMSRSCHKSGRSRSCTNHPVRHRACWEIRFRDPNGRTGKDCVTEARYARIKVGDHYQK</sequence>